<evidence type="ECO:0000313" key="6">
    <source>
        <dbReference type="Proteomes" id="UP000053859"/>
    </source>
</evidence>
<dbReference type="PROSITE" id="PS00673">
    <property type="entry name" value="V8_SER"/>
    <property type="match status" value="1"/>
</dbReference>
<reference evidence="5" key="1">
    <citation type="journal article" date="2015" name="Genome Announc.">
        <title>Draft Genome Sequence of Thiostrepton-Producing Streptomyces azureus ATCC 14921.</title>
        <authorList>
            <person name="Sakihara K."/>
            <person name="Maeda J."/>
            <person name="Tashiro K."/>
            <person name="Fujino Y."/>
            <person name="Kuhara S."/>
            <person name="Ohshima T."/>
            <person name="Ogata S."/>
            <person name="Doi K."/>
        </authorList>
    </citation>
    <scope>NUCLEOTIDE SEQUENCE [LARGE SCALE GENOMIC DNA]</scope>
    <source>
        <strain evidence="5">ATCC14921</strain>
    </source>
</reference>
<sequence length="725" mass="78714">MGAPLLRTSLVGGVLAEGDGDSGNRTVDHMSVTGRSNEELHEQAVAEAAQRYEDSAAERERVEGRMAAGVRFPDNPDALAVRAERILDRGGLSPSAVVADIHGEAMDLPHTNERIIDLSNELQAWSFLPRGVRAGATVARITLRRDGRELPHGTGFLVSPRLMMTNHHVLPDEAFARQCFAEFNAQVTVDNVPDTAIRMELDPGTFFAADRRLDFALVAVTPAQDGRQPGEIFGWNRLSMQLGKLVLGERVNIIGHPDGRLKEIVLRDNAVLVRLDDFVHYRTDTRPGNSGSPVFNDQWEVVALHHSGVPKKDDQGRVLRKDGRPWSRGDGDDAIDWVANEGVRISSILKHLARLDLDPGRRALLAEMGPDSGLDQSTAAPALQPERITPAVPGITSPSVPDVPVTVTMTERETRTRSPRKGRPARGTAFGGRQHLVFLHGRDQQSKEPDDLRRSWTSGLNRGLTLAALPTVDPEDVWFPFYGTRLADLVSGRESTARAVGLDEVSAAAAAEVFATESPTGSYEQLLYEAAARAGMPQDGPAATEGFGAGLVGALHRPLSWLATRSDLDEWTIATFLRDVDLYLGDSSVRQAVLDSVLETMPATGELVLVTHSLGTVVGMDLLTRLPDGLDLVLLVTAGSPLGLDGVNERLLARGPHRPPKVRDWVNVWCPTDAVAVGCPLEDERWGKLTQLAVQNGRDRAHKIEEYLAHAGPAREIGTVLTRTA</sequence>
<evidence type="ECO:0000256" key="4">
    <source>
        <dbReference type="ARBA" id="ARBA00022825"/>
    </source>
</evidence>
<protein>
    <submittedName>
        <fullName evidence="5">V8-like protein Glu-specific endopeptidase-like protein</fullName>
    </submittedName>
</protein>
<dbReference type="AlphaFoldDB" id="A0A0K8PV02"/>
<dbReference type="PANTHER" id="PTHR36234:SF5">
    <property type="entry name" value="LYSYL ENDOPEPTIDASE"/>
    <property type="match status" value="1"/>
</dbReference>
<dbReference type="SUPFAM" id="SSF50494">
    <property type="entry name" value="Trypsin-like serine proteases"/>
    <property type="match status" value="1"/>
</dbReference>
<gene>
    <name evidence="5" type="ORF">SAZU_6519</name>
</gene>
<dbReference type="SUPFAM" id="SSF53474">
    <property type="entry name" value="alpha/beta-Hydrolases"/>
    <property type="match status" value="1"/>
</dbReference>
<dbReference type="Gene3D" id="2.40.10.10">
    <property type="entry name" value="Trypsin-like serine proteases"/>
    <property type="match status" value="2"/>
</dbReference>
<evidence type="ECO:0000313" key="5">
    <source>
        <dbReference type="EMBL" id="GAP51646.1"/>
    </source>
</evidence>
<dbReference type="PANTHER" id="PTHR36234">
    <property type="entry name" value="LYSYL ENDOPEPTIDASE"/>
    <property type="match status" value="1"/>
</dbReference>
<dbReference type="InterPro" id="IPR008353">
    <property type="entry name" value="Peptidase_S1B_tx"/>
</dbReference>
<dbReference type="Pfam" id="PF13365">
    <property type="entry name" value="Trypsin_2"/>
    <property type="match status" value="1"/>
</dbReference>
<proteinExistence type="predicted"/>
<keyword evidence="2" id="KW-0732">Signal</keyword>
<dbReference type="PATRIC" id="fig|146537.3.peg.6843"/>
<dbReference type="InterPro" id="IPR000126">
    <property type="entry name" value="V8_ser_AS"/>
</dbReference>
<dbReference type="InterPro" id="IPR043504">
    <property type="entry name" value="Peptidase_S1_PA_chymotrypsin"/>
</dbReference>
<name>A0A0K8PV02_STRAJ</name>
<accession>A0A0K8PV02</accession>
<dbReference type="Proteomes" id="UP000053859">
    <property type="component" value="Unassembled WGS sequence"/>
</dbReference>
<dbReference type="EMBL" id="DF968380">
    <property type="protein sequence ID" value="GAP51646.1"/>
    <property type="molecule type" value="Genomic_DNA"/>
</dbReference>
<dbReference type="InterPro" id="IPR029058">
    <property type="entry name" value="AB_hydrolase_fold"/>
</dbReference>
<evidence type="ECO:0000256" key="3">
    <source>
        <dbReference type="ARBA" id="ARBA00022801"/>
    </source>
</evidence>
<keyword evidence="6" id="KW-1185">Reference proteome</keyword>
<evidence type="ECO:0000256" key="1">
    <source>
        <dbReference type="ARBA" id="ARBA00022670"/>
    </source>
</evidence>
<dbReference type="InterPro" id="IPR009003">
    <property type="entry name" value="Peptidase_S1_PA"/>
</dbReference>
<dbReference type="PRINTS" id="PR01774">
    <property type="entry name" value="EXFOLTOXIN"/>
</dbReference>
<keyword evidence="1" id="KW-0645">Protease</keyword>
<organism evidence="5 6">
    <name type="scientific">Streptomyces azureus</name>
    <dbReference type="NCBI Taxonomy" id="146537"/>
    <lineage>
        <taxon>Bacteria</taxon>
        <taxon>Bacillati</taxon>
        <taxon>Actinomycetota</taxon>
        <taxon>Actinomycetes</taxon>
        <taxon>Kitasatosporales</taxon>
        <taxon>Streptomycetaceae</taxon>
        <taxon>Streptomyces</taxon>
    </lineage>
</organism>
<dbReference type="GO" id="GO:0004252">
    <property type="term" value="F:serine-type endopeptidase activity"/>
    <property type="evidence" value="ECO:0007669"/>
    <property type="project" value="InterPro"/>
</dbReference>
<keyword evidence="4" id="KW-0720">Serine protease</keyword>
<keyword evidence="3" id="KW-0378">Hydrolase</keyword>
<evidence type="ECO:0000256" key="2">
    <source>
        <dbReference type="ARBA" id="ARBA00022729"/>
    </source>
</evidence>
<dbReference type="GO" id="GO:0006508">
    <property type="term" value="P:proteolysis"/>
    <property type="evidence" value="ECO:0007669"/>
    <property type="project" value="UniProtKB-KW"/>
</dbReference>